<comment type="pathway">
    <text evidence="3">Quinol/quinone metabolism; 1,4-dihydroxy-2-naphthoate biosynthesis; 1,4-dihydroxy-2-naphthoate from chorismate: step 3/7.</text>
</comment>
<dbReference type="SUPFAM" id="SSF53474">
    <property type="entry name" value="alpha/beta-Hydrolases"/>
    <property type="match status" value="1"/>
</dbReference>
<feature type="domain" description="AB hydrolase-1" evidence="4">
    <location>
        <begin position="10"/>
        <end position="240"/>
    </location>
</feature>
<proteinExistence type="inferred from homology"/>
<dbReference type="InterPro" id="IPR029058">
    <property type="entry name" value="AB_hydrolase_fold"/>
</dbReference>
<dbReference type="InterPro" id="IPR000073">
    <property type="entry name" value="AB_hydrolase_1"/>
</dbReference>
<gene>
    <name evidence="3 5" type="primary">menH</name>
    <name evidence="5" type="ORF">HMSLTHF_30060</name>
</gene>
<dbReference type="UniPathway" id="UPA00079"/>
<dbReference type="EMBL" id="AP022821">
    <property type="protein sequence ID" value="BCA93231.1"/>
    <property type="molecule type" value="Genomic_DNA"/>
</dbReference>
<dbReference type="GO" id="GO:0070205">
    <property type="term" value="F:2-succinyl-6-hydroxy-2,4-cyclohexadiene-1-carboxylate synthase activity"/>
    <property type="evidence" value="ECO:0007669"/>
    <property type="project" value="UniProtKB-UniRule"/>
</dbReference>
<name>A0A6F8SYB8_9GAMM</name>
<dbReference type="AlphaFoldDB" id="A0A6F8SYB8"/>
<dbReference type="Gene3D" id="3.40.50.1820">
    <property type="entry name" value="alpha/beta hydrolase"/>
    <property type="match status" value="1"/>
</dbReference>
<comment type="similarity">
    <text evidence="3">Belongs to the AB hydrolase superfamily. MenH family.</text>
</comment>
<dbReference type="NCBIfam" id="TIGR03695">
    <property type="entry name" value="menH_SHCHC"/>
    <property type="match status" value="1"/>
</dbReference>
<comment type="pathway">
    <text evidence="3">Quinol/quinone metabolism; menaquinone biosynthesis.</text>
</comment>
<dbReference type="Pfam" id="PF00561">
    <property type="entry name" value="Abhydrolase_1"/>
    <property type="match status" value="1"/>
</dbReference>
<dbReference type="UniPathway" id="UPA01057">
    <property type="reaction ID" value="UER00900"/>
</dbReference>
<keyword evidence="1 3" id="KW-0474">Menaquinone biosynthesis</keyword>
<sequence length="261" mass="28900">MHADPSPPFTLVMLHGLLGDKDDWQALGEALEQVLPGVRCLALNLPGHGQPTTPAVGSFADFHDWLSGTLAEAGVGRYGLLGYSLGGRLALYHASQRPAGLEALWLESAHPGLAAPEREARRAHDEHWAQRFEQSPLADVLTAWYQQPVFADLTLPQRQRQIQRRLANHGPAVAHMLRATSLGRQPSLWQWLAETDLPVGYFSGLRDHKFDTLANRLTQHAPRLRHWALPGGHNLHVEHPKAMAGHLSQQLAQQLAQTLPR</sequence>
<dbReference type="EC" id="4.2.99.20" evidence="3"/>
<evidence type="ECO:0000259" key="4">
    <source>
        <dbReference type="Pfam" id="PF00561"/>
    </source>
</evidence>
<dbReference type="HAMAP" id="MF_01660">
    <property type="entry name" value="MenH"/>
    <property type="match status" value="1"/>
</dbReference>
<evidence type="ECO:0000256" key="2">
    <source>
        <dbReference type="ARBA" id="ARBA00023239"/>
    </source>
</evidence>
<dbReference type="GO" id="GO:0009234">
    <property type="term" value="P:menaquinone biosynthetic process"/>
    <property type="evidence" value="ECO:0007669"/>
    <property type="project" value="UniProtKB-UniRule"/>
</dbReference>
<evidence type="ECO:0000256" key="3">
    <source>
        <dbReference type="HAMAP-Rule" id="MF_01660"/>
    </source>
</evidence>
<evidence type="ECO:0000313" key="6">
    <source>
        <dbReference type="Proteomes" id="UP000503197"/>
    </source>
</evidence>
<organism evidence="5 6">
    <name type="scientific">Vreelandella aquamarina</name>
    <dbReference type="NCBI Taxonomy" id="77097"/>
    <lineage>
        <taxon>Bacteria</taxon>
        <taxon>Pseudomonadati</taxon>
        <taxon>Pseudomonadota</taxon>
        <taxon>Gammaproteobacteria</taxon>
        <taxon>Oceanospirillales</taxon>
        <taxon>Halomonadaceae</taxon>
        <taxon>Vreelandella</taxon>
    </lineage>
</organism>
<keyword evidence="2 3" id="KW-0456">Lyase</keyword>
<dbReference type="RefSeq" id="WP_137093050.1">
    <property type="nucleotide sequence ID" value="NZ_AP022821.1"/>
</dbReference>
<dbReference type="InterPro" id="IPR022485">
    <property type="entry name" value="SHCHC_synthase_MenH"/>
</dbReference>
<dbReference type="Proteomes" id="UP000503197">
    <property type="component" value="Chromosome"/>
</dbReference>
<dbReference type="PANTHER" id="PTHR42916">
    <property type="entry name" value="2-SUCCINYL-5-ENOLPYRUVYL-6-HYDROXY-3-CYCLOHEXENE-1-CARBOXYLATE SYNTHASE"/>
    <property type="match status" value="1"/>
</dbReference>
<dbReference type="PANTHER" id="PTHR42916:SF1">
    <property type="entry name" value="PROTEIN PHYLLO, CHLOROPLASTIC"/>
    <property type="match status" value="1"/>
</dbReference>
<reference evidence="5 6" key="1">
    <citation type="submission" date="2020-02" db="EMBL/GenBank/DDBJ databases">
        <title>Complete Genome Sequence of Halomonas meridiana strain BAA-801, Isolated from Deep Sea Thermal Vent.</title>
        <authorList>
            <person name="Takahashi Y."/>
            <person name="Takahashi H."/>
            <person name="Galipon J."/>
            <person name="Arakawa K."/>
        </authorList>
    </citation>
    <scope>NUCLEOTIDE SEQUENCE [LARGE SCALE GENOMIC DNA]</scope>
    <source>
        <strain evidence="5 6">Slthf1</strain>
    </source>
</reference>
<comment type="subunit">
    <text evidence="3">Monomer.</text>
</comment>
<comment type="function">
    <text evidence="3">Catalyzes a proton abstraction reaction that results in 2,5-elimination of pyruvate from 2-succinyl-5-enolpyruvyl-6-hydroxy-3-cyclohexene-1-carboxylate (SEPHCHC) and the formation of 2-succinyl-6-hydroxy-2,4-cyclohexadiene-1-carboxylate (SHCHC).</text>
</comment>
<comment type="catalytic activity">
    <reaction evidence="3">
        <text>5-enolpyruvoyl-6-hydroxy-2-succinyl-cyclohex-3-ene-1-carboxylate = (1R,6R)-6-hydroxy-2-succinyl-cyclohexa-2,4-diene-1-carboxylate + pyruvate</text>
        <dbReference type="Rhea" id="RHEA:25597"/>
        <dbReference type="ChEBI" id="CHEBI:15361"/>
        <dbReference type="ChEBI" id="CHEBI:58689"/>
        <dbReference type="ChEBI" id="CHEBI:58818"/>
        <dbReference type="EC" id="4.2.99.20"/>
    </reaction>
</comment>
<evidence type="ECO:0000313" key="5">
    <source>
        <dbReference type="EMBL" id="BCA93231.1"/>
    </source>
</evidence>
<evidence type="ECO:0000256" key="1">
    <source>
        <dbReference type="ARBA" id="ARBA00022428"/>
    </source>
</evidence>
<accession>A0A6F8SYB8</accession>
<protein>
    <recommendedName>
        <fullName evidence="3">Putative 2-succinyl-6-hydroxy-2,4-cyclohexadiene-1-carboxylate synthase</fullName>
        <shortName evidence="3">SHCHC synthase</shortName>
        <ecNumber evidence="3">4.2.99.20</ecNumber>
    </recommendedName>
</protein>